<protein>
    <submittedName>
        <fullName evidence="1">Uncharacterized protein</fullName>
    </submittedName>
</protein>
<proteinExistence type="predicted"/>
<accession>A0A9P8W3R5</accession>
<name>A0A9P8W3R5_9HYPO</name>
<comment type="caution">
    <text evidence="1">The sequence shown here is derived from an EMBL/GenBank/DDBJ whole genome shotgun (WGS) entry which is preliminary data.</text>
</comment>
<gene>
    <name evidence="1" type="ORF">B0T10DRAFT_460420</name>
</gene>
<dbReference type="EMBL" id="JAGPYM010000012">
    <property type="protein sequence ID" value="KAH6888637.1"/>
    <property type="molecule type" value="Genomic_DNA"/>
</dbReference>
<sequence length="248" mass="26323">MSSPCCTDYEAAPLKEGLKCCGRASRALDSEMAAASVKGDLFVGVVLTGPGHGPAVSLVAVANWRALCLHPAKQGTGHPRGWNQWVARRLAEVLGGLVRASDGARQLGWPWDRACGAFGTHAAGRQCSFQAMMDRAARYGGGAEGTLANGAGMGPHRGKHFEKAPAQHFVPSCKGAKGQLHSWAQRRATTSPAWQCTCTRGGRSHCGGSSTTLLPPPRSNQDQHQLARLAARYLNHCRIDMARSYGPN</sequence>
<organism evidence="1 2">
    <name type="scientific">Thelonectria olida</name>
    <dbReference type="NCBI Taxonomy" id="1576542"/>
    <lineage>
        <taxon>Eukaryota</taxon>
        <taxon>Fungi</taxon>
        <taxon>Dikarya</taxon>
        <taxon>Ascomycota</taxon>
        <taxon>Pezizomycotina</taxon>
        <taxon>Sordariomycetes</taxon>
        <taxon>Hypocreomycetidae</taxon>
        <taxon>Hypocreales</taxon>
        <taxon>Nectriaceae</taxon>
        <taxon>Thelonectria</taxon>
    </lineage>
</organism>
<evidence type="ECO:0000313" key="1">
    <source>
        <dbReference type="EMBL" id="KAH6888637.1"/>
    </source>
</evidence>
<dbReference type="AlphaFoldDB" id="A0A9P8W3R5"/>
<reference evidence="1 2" key="1">
    <citation type="journal article" date="2021" name="Nat. Commun.">
        <title>Genetic determinants of endophytism in the Arabidopsis root mycobiome.</title>
        <authorList>
            <person name="Mesny F."/>
            <person name="Miyauchi S."/>
            <person name="Thiergart T."/>
            <person name="Pickel B."/>
            <person name="Atanasova L."/>
            <person name="Karlsson M."/>
            <person name="Huettel B."/>
            <person name="Barry K.W."/>
            <person name="Haridas S."/>
            <person name="Chen C."/>
            <person name="Bauer D."/>
            <person name="Andreopoulos W."/>
            <person name="Pangilinan J."/>
            <person name="LaButti K."/>
            <person name="Riley R."/>
            <person name="Lipzen A."/>
            <person name="Clum A."/>
            <person name="Drula E."/>
            <person name="Henrissat B."/>
            <person name="Kohler A."/>
            <person name="Grigoriev I.V."/>
            <person name="Martin F.M."/>
            <person name="Hacquard S."/>
        </authorList>
    </citation>
    <scope>NUCLEOTIDE SEQUENCE [LARGE SCALE GENOMIC DNA]</scope>
    <source>
        <strain evidence="1 2">MPI-CAGE-CH-0241</strain>
    </source>
</reference>
<evidence type="ECO:0000313" key="2">
    <source>
        <dbReference type="Proteomes" id="UP000777438"/>
    </source>
</evidence>
<keyword evidence="2" id="KW-1185">Reference proteome</keyword>
<dbReference type="Proteomes" id="UP000777438">
    <property type="component" value="Unassembled WGS sequence"/>
</dbReference>